<dbReference type="Proteomes" id="UP000033423">
    <property type="component" value="Unassembled WGS sequence"/>
</dbReference>
<keyword evidence="2 8" id="KW-0732">Signal</keyword>
<keyword evidence="7" id="KW-0131">Cell cycle</keyword>
<sequence>MKRLVVLIFAVLFIVSCAQKEVVVPDQPPPPTKDTTRDKDTGTKDSSKDGRDTTSIDKESIKDKGLTEEEIRAAMQNVFKNINFSYNRYEVLDEAKPILRNISDWMLAHKSVSILIEGHCDERGTSEYNLALGDQRAQATKAFLVSSGVPTARMETVTFGKEKPLCPEHNETCWSKNRRASFVISR</sequence>
<dbReference type="Gene3D" id="3.30.1330.60">
    <property type="entry name" value="OmpA-like domain"/>
    <property type="match status" value="1"/>
</dbReference>
<keyword evidence="3 8" id="KW-0472">Membrane</keyword>
<keyword evidence="13" id="KW-1185">Reference proteome</keyword>
<comment type="caution">
    <text evidence="12">The sequence shown here is derived from an EMBL/GenBank/DDBJ whole genome shotgun (WGS) entry which is preliminary data.</text>
</comment>
<feature type="chain" id="PRO_5002461102" description="Peptidoglycan-associated lipoprotein" evidence="10">
    <location>
        <begin position="21"/>
        <end position="186"/>
    </location>
</feature>
<evidence type="ECO:0000256" key="2">
    <source>
        <dbReference type="ARBA" id="ARBA00022729"/>
    </source>
</evidence>
<comment type="similarity">
    <text evidence="8">Belongs to the Pal lipoprotein family.</text>
</comment>
<evidence type="ECO:0000256" key="7">
    <source>
        <dbReference type="ARBA" id="ARBA00023306"/>
    </source>
</evidence>
<dbReference type="Pfam" id="PF00691">
    <property type="entry name" value="OmpA"/>
    <property type="match status" value="1"/>
</dbReference>
<dbReference type="HAMAP" id="MF_02204">
    <property type="entry name" value="Pal"/>
    <property type="match status" value="1"/>
</dbReference>
<dbReference type="PROSITE" id="PS51123">
    <property type="entry name" value="OMPA_2"/>
    <property type="match status" value="1"/>
</dbReference>
<evidence type="ECO:0000256" key="10">
    <source>
        <dbReference type="SAM" id="SignalP"/>
    </source>
</evidence>
<dbReference type="InterPro" id="IPR006665">
    <property type="entry name" value="OmpA-like"/>
</dbReference>
<keyword evidence="6 8" id="KW-0449">Lipoprotein</keyword>
<dbReference type="PATRIC" id="fig|29290.4.peg.2662"/>
<evidence type="ECO:0000256" key="9">
    <source>
        <dbReference type="SAM" id="MobiDB-lite"/>
    </source>
</evidence>
<dbReference type="GO" id="GO:0051301">
    <property type="term" value="P:cell division"/>
    <property type="evidence" value="ECO:0007669"/>
    <property type="project" value="UniProtKB-KW"/>
</dbReference>
<dbReference type="InterPro" id="IPR014169">
    <property type="entry name" value="Pal_lipo_C"/>
</dbReference>
<dbReference type="AlphaFoldDB" id="A0A0F3GVA9"/>
<proteinExistence type="inferred from homology"/>
<feature type="signal peptide" evidence="10">
    <location>
        <begin position="1"/>
        <end position="20"/>
    </location>
</feature>
<keyword evidence="5 8" id="KW-0998">Cell outer membrane</keyword>
<dbReference type="CDD" id="cd07185">
    <property type="entry name" value="OmpA_C-like"/>
    <property type="match status" value="1"/>
</dbReference>
<feature type="compositionally biased region" description="Basic and acidic residues" evidence="9">
    <location>
        <begin position="34"/>
        <end position="61"/>
    </location>
</feature>
<comment type="subcellular location">
    <subcellularLocation>
        <location evidence="8">Cell outer membrane</location>
        <topology evidence="8">Lipid-anchor</topology>
    </subcellularLocation>
</comment>
<evidence type="ECO:0000259" key="11">
    <source>
        <dbReference type="PROSITE" id="PS51123"/>
    </source>
</evidence>
<evidence type="ECO:0000256" key="5">
    <source>
        <dbReference type="ARBA" id="ARBA00023237"/>
    </source>
</evidence>
<evidence type="ECO:0000256" key="3">
    <source>
        <dbReference type="ARBA" id="ARBA00023136"/>
    </source>
</evidence>
<dbReference type="InterPro" id="IPR036737">
    <property type="entry name" value="OmpA-like_sf"/>
</dbReference>
<dbReference type="PROSITE" id="PS51257">
    <property type="entry name" value="PROKAR_LIPOPROTEIN"/>
    <property type="match status" value="1"/>
</dbReference>
<organism evidence="12 13">
    <name type="scientific">Candidatus Magnetobacterium bavaricum</name>
    <dbReference type="NCBI Taxonomy" id="29290"/>
    <lineage>
        <taxon>Bacteria</taxon>
        <taxon>Pseudomonadati</taxon>
        <taxon>Nitrospirota</taxon>
        <taxon>Thermodesulfovibrionia</taxon>
        <taxon>Thermodesulfovibrionales</taxon>
        <taxon>Candidatus Magnetobacteriaceae</taxon>
        <taxon>Candidatus Magnetobacterium</taxon>
    </lineage>
</organism>
<dbReference type="GO" id="GO:0009279">
    <property type="term" value="C:cell outer membrane"/>
    <property type="evidence" value="ECO:0007669"/>
    <property type="project" value="UniProtKB-SubCell"/>
</dbReference>
<dbReference type="SUPFAM" id="SSF103088">
    <property type="entry name" value="OmpA-like"/>
    <property type="match status" value="1"/>
</dbReference>
<evidence type="ECO:0000256" key="6">
    <source>
        <dbReference type="ARBA" id="ARBA00023288"/>
    </source>
</evidence>
<protein>
    <recommendedName>
        <fullName evidence="8">Peptidoglycan-associated lipoprotein</fullName>
        <shortName evidence="8">PAL</shortName>
    </recommendedName>
</protein>
<dbReference type="InterPro" id="IPR050330">
    <property type="entry name" value="Bact_OuterMem_StrucFunc"/>
</dbReference>
<dbReference type="InterPro" id="IPR039001">
    <property type="entry name" value="Pal"/>
</dbReference>
<feature type="region of interest" description="Disordered" evidence="9">
    <location>
        <begin position="23"/>
        <end position="61"/>
    </location>
</feature>
<evidence type="ECO:0000256" key="8">
    <source>
        <dbReference type="HAMAP-Rule" id="MF_02204"/>
    </source>
</evidence>
<dbReference type="InterPro" id="IPR006664">
    <property type="entry name" value="OMP_bac"/>
</dbReference>
<gene>
    <name evidence="8" type="primary">pal</name>
    <name evidence="12" type="ORF">MBAV_002004</name>
</gene>
<keyword evidence="4 8" id="KW-0564">Palmitate</keyword>
<keyword evidence="1" id="KW-0132">Cell division</keyword>
<evidence type="ECO:0000256" key="4">
    <source>
        <dbReference type="ARBA" id="ARBA00023139"/>
    </source>
</evidence>
<dbReference type="PRINTS" id="PR01021">
    <property type="entry name" value="OMPADOMAIN"/>
</dbReference>
<evidence type="ECO:0000256" key="1">
    <source>
        <dbReference type="ARBA" id="ARBA00022618"/>
    </source>
</evidence>
<reference evidence="12 13" key="1">
    <citation type="submission" date="2015-02" db="EMBL/GenBank/DDBJ databases">
        <title>Single-cell genomics of uncultivated deep-branching MTB reveals a conserved set of magnetosome genes.</title>
        <authorList>
            <person name="Kolinko S."/>
            <person name="Richter M."/>
            <person name="Glockner F.O."/>
            <person name="Brachmann A."/>
            <person name="Schuler D."/>
        </authorList>
    </citation>
    <scope>NUCLEOTIDE SEQUENCE [LARGE SCALE GENOMIC DNA]</scope>
    <source>
        <strain evidence="12">TM-1</strain>
    </source>
</reference>
<feature type="domain" description="OmpA-like" evidence="11">
    <location>
        <begin position="71"/>
        <end position="186"/>
    </location>
</feature>
<evidence type="ECO:0000313" key="13">
    <source>
        <dbReference type="Proteomes" id="UP000033423"/>
    </source>
</evidence>
<dbReference type="NCBIfam" id="TIGR02802">
    <property type="entry name" value="Pal_lipo"/>
    <property type="match status" value="1"/>
</dbReference>
<evidence type="ECO:0000313" key="12">
    <source>
        <dbReference type="EMBL" id="KJU85815.1"/>
    </source>
</evidence>
<dbReference type="EMBL" id="LACI01000852">
    <property type="protein sequence ID" value="KJU85815.1"/>
    <property type="molecule type" value="Genomic_DNA"/>
</dbReference>
<accession>A0A0F3GVA9</accession>
<dbReference type="PANTHER" id="PTHR30329:SF21">
    <property type="entry name" value="LIPOPROTEIN YIAD-RELATED"/>
    <property type="match status" value="1"/>
</dbReference>
<dbReference type="PANTHER" id="PTHR30329">
    <property type="entry name" value="STATOR ELEMENT OF FLAGELLAR MOTOR COMPLEX"/>
    <property type="match status" value="1"/>
</dbReference>
<name>A0A0F3GVA9_9BACT</name>